<dbReference type="InterPro" id="IPR001054">
    <property type="entry name" value="A/G_cyclase"/>
</dbReference>
<dbReference type="PANTHER" id="PTHR43081:SF1">
    <property type="entry name" value="ADENYLATE CYCLASE, TERMINAL-DIFFERENTIATION SPECIFIC"/>
    <property type="match status" value="1"/>
</dbReference>
<gene>
    <name evidence="3" type="ORF">HGB38_34840</name>
</gene>
<dbReference type="InterPro" id="IPR050697">
    <property type="entry name" value="Adenylyl/Guanylyl_Cyclase_3/4"/>
</dbReference>
<organism evidence="3 4">
    <name type="scientific">Nocardia gamkensis</name>
    <dbReference type="NCBI Taxonomy" id="352869"/>
    <lineage>
        <taxon>Bacteria</taxon>
        <taxon>Bacillati</taxon>
        <taxon>Actinomycetota</taxon>
        <taxon>Actinomycetes</taxon>
        <taxon>Mycobacteriales</taxon>
        <taxon>Nocardiaceae</taxon>
        <taxon>Nocardia</taxon>
    </lineage>
</organism>
<dbReference type="SMART" id="SM00044">
    <property type="entry name" value="CYCc"/>
    <property type="match status" value="1"/>
</dbReference>
<dbReference type="Proteomes" id="UP000540698">
    <property type="component" value="Unassembled WGS sequence"/>
</dbReference>
<dbReference type="InterPro" id="IPR029787">
    <property type="entry name" value="Nucleotide_cyclase"/>
</dbReference>
<feature type="domain" description="Guanylate cyclase" evidence="2">
    <location>
        <begin position="200"/>
        <end position="313"/>
    </location>
</feature>
<dbReference type="GO" id="GO:0035556">
    <property type="term" value="P:intracellular signal transduction"/>
    <property type="evidence" value="ECO:0007669"/>
    <property type="project" value="InterPro"/>
</dbReference>
<dbReference type="EMBL" id="JAAXOS010000030">
    <property type="protein sequence ID" value="NKY31331.1"/>
    <property type="molecule type" value="Genomic_DNA"/>
</dbReference>
<dbReference type="Gene3D" id="3.30.70.1230">
    <property type="entry name" value="Nucleotide cyclase"/>
    <property type="match status" value="1"/>
</dbReference>
<dbReference type="RefSeq" id="WP_084499388.1">
    <property type="nucleotide sequence ID" value="NZ_JAAXOS010000030.1"/>
</dbReference>
<name>A0A7X6R7C8_9NOCA</name>
<dbReference type="Pfam" id="PF00211">
    <property type="entry name" value="Guanylate_cyc"/>
    <property type="match status" value="1"/>
</dbReference>
<comment type="caution">
    <text evidence="3">The sequence shown here is derived from an EMBL/GenBank/DDBJ whole genome shotgun (WGS) entry which is preliminary data.</text>
</comment>
<dbReference type="PANTHER" id="PTHR43081">
    <property type="entry name" value="ADENYLATE CYCLASE, TERMINAL-DIFFERENTIATION SPECIFIC-RELATED"/>
    <property type="match status" value="1"/>
</dbReference>
<dbReference type="AlphaFoldDB" id="A0A7X6R7C8"/>
<dbReference type="CDD" id="cd07302">
    <property type="entry name" value="CHD"/>
    <property type="match status" value="1"/>
</dbReference>
<evidence type="ECO:0000313" key="3">
    <source>
        <dbReference type="EMBL" id="NKY31331.1"/>
    </source>
</evidence>
<proteinExistence type="inferred from homology"/>
<protein>
    <submittedName>
        <fullName evidence="3">Adenylate/guanylate cyclase domain-containing protein</fullName>
    </submittedName>
</protein>
<dbReference type="GO" id="GO:0009190">
    <property type="term" value="P:cyclic nucleotide biosynthetic process"/>
    <property type="evidence" value="ECO:0007669"/>
    <property type="project" value="InterPro"/>
</dbReference>
<reference evidence="3 4" key="1">
    <citation type="submission" date="2020-04" db="EMBL/GenBank/DDBJ databases">
        <title>MicrobeNet Type strains.</title>
        <authorList>
            <person name="Nicholson A.C."/>
        </authorList>
    </citation>
    <scope>NUCLEOTIDE SEQUENCE [LARGE SCALE GENOMIC DNA]</scope>
    <source>
        <strain evidence="3 4">DSM 44956</strain>
    </source>
</reference>
<evidence type="ECO:0000259" key="2">
    <source>
        <dbReference type="PROSITE" id="PS50125"/>
    </source>
</evidence>
<dbReference type="PROSITE" id="PS50125">
    <property type="entry name" value="GUANYLATE_CYCLASE_2"/>
    <property type="match status" value="1"/>
</dbReference>
<keyword evidence="4" id="KW-1185">Reference proteome</keyword>
<dbReference type="SUPFAM" id="SSF55073">
    <property type="entry name" value="Nucleotide cyclase"/>
    <property type="match status" value="1"/>
</dbReference>
<comment type="similarity">
    <text evidence="1">Belongs to the adenylyl cyclase class-3 family.</text>
</comment>
<sequence length="366" mass="39248">MTAAGEPIRSDWTPEGGCGLQVAVVSVADGGRYYTHGEGEVVEAVVEQPLLGGPRRYTRTQVAELSGVSVDRAMKLWVALGLPAAASDDEVAFTDSDIAAVRQFTAMDPVAGASEQSQIAAARTVGQAMARLAEWQADLIAREIGSRTAEGGQPVSEPNRDATARTIAVLARLQEYAWQRHLAAALSRSLVSDGATRHLLVGFADMVGYTRLSRHLDLDELTDLLETFETTTTEAVTAHSGWVIKNVGDEVMFAADNARDGARIAVAMNAAIARAAQTIPEMPQIRIGLAYGPVLTRFGDLYGTVVNVAARLTGVARPGTVLLDDGAAAVLEDDDEFLLRHLRSVRVKGIPRLRSHVLRERTRKQS</sequence>
<accession>A0A7X6R7C8</accession>
<dbReference type="GO" id="GO:0004016">
    <property type="term" value="F:adenylate cyclase activity"/>
    <property type="evidence" value="ECO:0007669"/>
    <property type="project" value="UniProtKB-ARBA"/>
</dbReference>
<evidence type="ECO:0000313" key="4">
    <source>
        <dbReference type="Proteomes" id="UP000540698"/>
    </source>
</evidence>
<evidence type="ECO:0000256" key="1">
    <source>
        <dbReference type="ARBA" id="ARBA00005381"/>
    </source>
</evidence>